<protein>
    <submittedName>
        <fullName evidence="1">Uncharacterized protein</fullName>
    </submittedName>
</protein>
<dbReference type="AlphaFoldDB" id="X1MDI1"/>
<comment type="caution">
    <text evidence="1">The sequence shown here is derived from an EMBL/GenBank/DDBJ whole genome shotgun (WGS) entry which is preliminary data.</text>
</comment>
<name>X1MDI1_9ZZZZ</name>
<organism evidence="1">
    <name type="scientific">marine sediment metagenome</name>
    <dbReference type="NCBI Taxonomy" id="412755"/>
    <lineage>
        <taxon>unclassified sequences</taxon>
        <taxon>metagenomes</taxon>
        <taxon>ecological metagenomes</taxon>
    </lineage>
</organism>
<proteinExistence type="predicted"/>
<reference evidence="1" key="1">
    <citation type="journal article" date="2014" name="Front. Microbiol.">
        <title>High frequency of phylogenetically diverse reductive dehalogenase-homologous genes in deep subseafloor sedimentary metagenomes.</title>
        <authorList>
            <person name="Kawai M."/>
            <person name="Futagami T."/>
            <person name="Toyoda A."/>
            <person name="Takaki Y."/>
            <person name="Nishi S."/>
            <person name="Hori S."/>
            <person name="Arai W."/>
            <person name="Tsubouchi T."/>
            <person name="Morono Y."/>
            <person name="Uchiyama I."/>
            <person name="Ito T."/>
            <person name="Fujiyama A."/>
            <person name="Inagaki F."/>
            <person name="Takami H."/>
        </authorList>
    </citation>
    <scope>NUCLEOTIDE SEQUENCE</scope>
    <source>
        <strain evidence="1">Expedition CK06-06</strain>
    </source>
</reference>
<sequence>MGQIMDQNKTDIEVYEKHFRVAIFGSARIREYDPIYQEIYKLAHMIALENKVKMMTKTKKKRISFLTDEAVDSYLEWKKIRDDYLKVAVTKSKGYKISSNTW</sequence>
<accession>X1MDI1</accession>
<dbReference type="EMBL" id="BARV01011148">
    <property type="protein sequence ID" value="GAI04429.1"/>
    <property type="molecule type" value="Genomic_DNA"/>
</dbReference>
<evidence type="ECO:0000313" key="1">
    <source>
        <dbReference type="EMBL" id="GAI04429.1"/>
    </source>
</evidence>
<gene>
    <name evidence="1" type="ORF">S06H3_21274</name>
</gene>